<sequence length="466" mass="52897">MGFLRTTNYEDDVQLGFILLALIWQFDFPPFMVLIIAILNDGTSGTIMTISKDRVKPSPQPDSWKLAEIFTTGVILGGYLVMMVVIFFWAAYKTDFFPLNLENSNKALEDLQENHRVAVATLKEKEFIISKLLHSGKYRLRTQNNYNIFFQYKIFLNIVQYLVEGIIYQKNRLEAENQGLLLNFGSQLDQSLKDLHKTILGSVSQQQQQLRCLEEHASSFLASKYDATQIMESRIKKMAEIYTSGMTILKEHADSLETKASSDLEQIKSTISGQISELENFIKSVVSEANDVIGDIQSTLNEQKQILAFSAQQQEEGLHRSMASAEVISRATFDFFSDISHHASELTTLLYKSQIQKGHQLETFDRMFKEEAAKEEKQAMEKIATILASLTAKKTTMVSEASRNIENLTIQGNKRLLLEVLSMQQVSVDAKEELKVYLEQVKRHFLVDTFTSAEARATMGSCLQAL</sequence>
<protein>
    <submittedName>
        <fullName evidence="1">Uncharacterized protein</fullName>
    </submittedName>
</protein>
<organism evidence="1 2">
    <name type="scientific">Rhododendron molle</name>
    <name type="common">Chinese azalea</name>
    <name type="synonym">Azalea mollis</name>
    <dbReference type="NCBI Taxonomy" id="49168"/>
    <lineage>
        <taxon>Eukaryota</taxon>
        <taxon>Viridiplantae</taxon>
        <taxon>Streptophyta</taxon>
        <taxon>Embryophyta</taxon>
        <taxon>Tracheophyta</taxon>
        <taxon>Spermatophyta</taxon>
        <taxon>Magnoliopsida</taxon>
        <taxon>eudicotyledons</taxon>
        <taxon>Gunneridae</taxon>
        <taxon>Pentapetalae</taxon>
        <taxon>asterids</taxon>
        <taxon>Ericales</taxon>
        <taxon>Ericaceae</taxon>
        <taxon>Ericoideae</taxon>
        <taxon>Rhodoreae</taxon>
        <taxon>Rhododendron</taxon>
    </lineage>
</organism>
<evidence type="ECO:0000313" key="1">
    <source>
        <dbReference type="EMBL" id="KAI8529626.1"/>
    </source>
</evidence>
<accession>A0ACC0LMZ0</accession>
<reference evidence="1" key="1">
    <citation type="submission" date="2022-02" db="EMBL/GenBank/DDBJ databases">
        <title>Plant Genome Project.</title>
        <authorList>
            <person name="Zhang R.-G."/>
        </authorList>
    </citation>
    <scope>NUCLEOTIDE SEQUENCE</scope>
    <source>
        <strain evidence="1">AT1</strain>
    </source>
</reference>
<proteinExistence type="predicted"/>
<evidence type="ECO:0000313" key="2">
    <source>
        <dbReference type="Proteomes" id="UP001062846"/>
    </source>
</evidence>
<gene>
    <name evidence="1" type="ORF">RHMOL_Rhmol12G0239300</name>
</gene>
<keyword evidence="2" id="KW-1185">Reference proteome</keyword>
<dbReference type="Proteomes" id="UP001062846">
    <property type="component" value="Chromosome 12"/>
</dbReference>
<dbReference type="EMBL" id="CM046399">
    <property type="protein sequence ID" value="KAI8529626.1"/>
    <property type="molecule type" value="Genomic_DNA"/>
</dbReference>
<name>A0ACC0LMZ0_RHOML</name>
<comment type="caution">
    <text evidence="1">The sequence shown here is derived from an EMBL/GenBank/DDBJ whole genome shotgun (WGS) entry which is preliminary data.</text>
</comment>